<evidence type="ECO:0000256" key="6">
    <source>
        <dbReference type="ARBA" id="ARBA00022801"/>
    </source>
</evidence>
<evidence type="ECO:0000256" key="13">
    <source>
        <dbReference type="SAM" id="MobiDB-lite"/>
    </source>
</evidence>
<evidence type="ECO:0000256" key="12">
    <source>
        <dbReference type="RuleBase" id="RU003465"/>
    </source>
</evidence>
<keyword evidence="9" id="KW-0464">Manganese</keyword>
<dbReference type="Proteomes" id="UP000324705">
    <property type="component" value="Chromosome 4B"/>
</dbReference>
<dbReference type="SMART" id="SM00332">
    <property type="entry name" value="PP2Cc"/>
    <property type="match status" value="1"/>
</dbReference>
<dbReference type="Pfam" id="PF00481">
    <property type="entry name" value="PP2C"/>
    <property type="match status" value="1"/>
</dbReference>
<comment type="similarity">
    <text evidence="3 12">Belongs to the PP2C family.</text>
</comment>
<dbReference type="InterPro" id="IPR015655">
    <property type="entry name" value="PP2C"/>
</dbReference>
<organism evidence="15 16">
    <name type="scientific">Triticum turgidum subsp. durum</name>
    <name type="common">Durum wheat</name>
    <name type="synonym">Triticum durum</name>
    <dbReference type="NCBI Taxonomy" id="4567"/>
    <lineage>
        <taxon>Eukaryota</taxon>
        <taxon>Viridiplantae</taxon>
        <taxon>Streptophyta</taxon>
        <taxon>Embryophyta</taxon>
        <taxon>Tracheophyta</taxon>
        <taxon>Spermatophyta</taxon>
        <taxon>Magnoliopsida</taxon>
        <taxon>Liliopsida</taxon>
        <taxon>Poales</taxon>
        <taxon>Poaceae</taxon>
        <taxon>BOP clade</taxon>
        <taxon>Pooideae</taxon>
        <taxon>Triticodae</taxon>
        <taxon>Triticeae</taxon>
        <taxon>Triticinae</taxon>
        <taxon>Triticum</taxon>
    </lineage>
</organism>
<gene>
    <name evidence="15" type="ORF">TRITD_4Bv1G119780</name>
</gene>
<evidence type="ECO:0000256" key="11">
    <source>
        <dbReference type="ARBA" id="ARBA00048336"/>
    </source>
</evidence>
<dbReference type="AlphaFoldDB" id="A0A9R0T6P8"/>
<dbReference type="PROSITE" id="PS51746">
    <property type="entry name" value="PPM_2"/>
    <property type="match status" value="1"/>
</dbReference>
<evidence type="ECO:0000256" key="4">
    <source>
        <dbReference type="ARBA" id="ARBA00013081"/>
    </source>
</evidence>
<dbReference type="CDD" id="cd00143">
    <property type="entry name" value="PP2Cc"/>
    <property type="match status" value="1"/>
</dbReference>
<comment type="cofactor">
    <cofactor evidence="2">
        <name>Mg(2+)</name>
        <dbReference type="ChEBI" id="CHEBI:18420"/>
    </cofactor>
</comment>
<feature type="region of interest" description="Disordered" evidence="13">
    <location>
        <begin position="1"/>
        <end position="77"/>
    </location>
</feature>
<feature type="domain" description="PPM-type phosphatase" evidence="14">
    <location>
        <begin position="72"/>
        <end position="321"/>
    </location>
</feature>
<dbReference type="InterPro" id="IPR001932">
    <property type="entry name" value="PPM-type_phosphatase-like_dom"/>
</dbReference>
<accession>A0A9R0T6P8</accession>
<keyword evidence="6 12" id="KW-0378">Hydrolase</keyword>
<dbReference type="PROSITE" id="PS01032">
    <property type="entry name" value="PPM_1"/>
    <property type="match status" value="1"/>
</dbReference>
<dbReference type="InterPro" id="IPR036457">
    <property type="entry name" value="PPM-type-like_dom_sf"/>
</dbReference>
<sequence length="328" mass="34400">MSCSVAIPSSPVFSPSRRPLSCKAASASPESVSVSSPAPSTAGSPLRPFGLLRAQIREEASPSPKTSSAAPSVAAGSVLKRRRPAPLMVPVDGAAAAAAAAAAVAAVESDPSNEVEEEGDEFAAYCRRGRGRRRVEMEDRHVAKVALGGDPEVALFAVFDGHGGKNAAEFAALTVSNTGDCRAVLSRAGTAEALTSDHRASREDERERIENLGGFVVNNRGTWRVQGSLAVSRGIGDAHLKQWVVADPDTRTLLVDPQCEFLVLASDGLWDKVDNQEAIDIARPLCIGNDKTSRIAACRRLVETAGSRGSTDDISVLIIQLQKFSGSS</sequence>
<dbReference type="Gramene" id="TRITD4Bv1G119780.3">
    <property type="protein sequence ID" value="TRITD4Bv1G119780.3"/>
    <property type="gene ID" value="TRITD4Bv1G119780"/>
</dbReference>
<comment type="catalytic activity">
    <reaction evidence="11">
        <text>O-phospho-L-threonyl-[protein] + H2O = L-threonyl-[protein] + phosphate</text>
        <dbReference type="Rhea" id="RHEA:47004"/>
        <dbReference type="Rhea" id="RHEA-COMP:11060"/>
        <dbReference type="Rhea" id="RHEA-COMP:11605"/>
        <dbReference type="ChEBI" id="CHEBI:15377"/>
        <dbReference type="ChEBI" id="CHEBI:30013"/>
        <dbReference type="ChEBI" id="CHEBI:43474"/>
        <dbReference type="ChEBI" id="CHEBI:61977"/>
        <dbReference type="EC" id="3.1.3.16"/>
    </reaction>
</comment>
<name>A0A9R0T6P8_TRITD</name>
<evidence type="ECO:0000256" key="7">
    <source>
        <dbReference type="ARBA" id="ARBA00022842"/>
    </source>
</evidence>
<dbReference type="GO" id="GO:0046872">
    <property type="term" value="F:metal ion binding"/>
    <property type="evidence" value="ECO:0007669"/>
    <property type="project" value="UniProtKB-KW"/>
</dbReference>
<dbReference type="EMBL" id="LT934118">
    <property type="protein sequence ID" value="VAI06717.1"/>
    <property type="molecule type" value="Genomic_DNA"/>
</dbReference>
<comment type="catalytic activity">
    <reaction evidence="10">
        <text>O-phospho-L-seryl-[protein] + H2O = L-seryl-[protein] + phosphate</text>
        <dbReference type="Rhea" id="RHEA:20629"/>
        <dbReference type="Rhea" id="RHEA-COMP:9863"/>
        <dbReference type="Rhea" id="RHEA-COMP:11604"/>
        <dbReference type="ChEBI" id="CHEBI:15377"/>
        <dbReference type="ChEBI" id="CHEBI:29999"/>
        <dbReference type="ChEBI" id="CHEBI:43474"/>
        <dbReference type="ChEBI" id="CHEBI:83421"/>
        <dbReference type="EC" id="3.1.3.16"/>
    </reaction>
</comment>
<evidence type="ECO:0000313" key="16">
    <source>
        <dbReference type="Proteomes" id="UP000324705"/>
    </source>
</evidence>
<evidence type="ECO:0000256" key="9">
    <source>
        <dbReference type="ARBA" id="ARBA00023211"/>
    </source>
</evidence>
<keyword evidence="8 12" id="KW-0904">Protein phosphatase</keyword>
<dbReference type="EC" id="3.1.3.16" evidence="4"/>
<evidence type="ECO:0000256" key="1">
    <source>
        <dbReference type="ARBA" id="ARBA00001936"/>
    </source>
</evidence>
<dbReference type="PANTHER" id="PTHR13832">
    <property type="entry name" value="PROTEIN PHOSPHATASE 2C"/>
    <property type="match status" value="1"/>
</dbReference>
<evidence type="ECO:0000256" key="8">
    <source>
        <dbReference type="ARBA" id="ARBA00022912"/>
    </source>
</evidence>
<proteinExistence type="inferred from homology"/>
<comment type="cofactor">
    <cofactor evidence="1">
        <name>Mn(2+)</name>
        <dbReference type="ChEBI" id="CHEBI:29035"/>
    </cofactor>
</comment>
<evidence type="ECO:0000256" key="5">
    <source>
        <dbReference type="ARBA" id="ARBA00022723"/>
    </source>
</evidence>
<reference evidence="15 16" key="1">
    <citation type="submission" date="2017-09" db="EMBL/GenBank/DDBJ databases">
        <authorList>
            <consortium name="International Durum Wheat Genome Sequencing Consortium (IDWGSC)"/>
            <person name="Milanesi L."/>
        </authorList>
    </citation>
    <scope>NUCLEOTIDE SEQUENCE [LARGE SCALE GENOMIC DNA]</scope>
    <source>
        <strain evidence="16">cv. Svevo</strain>
    </source>
</reference>
<dbReference type="PANTHER" id="PTHR13832:SF853">
    <property type="entry name" value="PROTEIN PHOSPHATASE 2C 2-RELATED"/>
    <property type="match status" value="1"/>
</dbReference>
<dbReference type="SUPFAM" id="SSF81606">
    <property type="entry name" value="PP2C-like"/>
    <property type="match status" value="1"/>
</dbReference>
<feature type="compositionally biased region" description="Low complexity" evidence="13">
    <location>
        <begin position="61"/>
        <end position="77"/>
    </location>
</feature>
<evidence type="ECO:0000256" key="3">
    <source>
        <dbReference type="ARBA" id="ARBA00006702"/>
    </source>
</evidence>
<keyword evidence="7" id="KW-0460">Magnesium</keyword>
<keyword evidence="5" id="KW-0479">Metal-binding</keyword>
<keyword evidence="16" id="KW-1185">Reference proteome</keyword>
<evidence type="ECO:0000313" key="15">
    <source>
        <dbReference type="EMBL" id="VAI06717.1"/>
    </source>
</evidence>
<evidence type="ECO:0000256" key="10">
    <source>
        <dbReference type="ARBA" id="ARBA00047761"/>
    </source>
</evidence>
<evidence type="ECO:0000259" key="14">
    <source>
        <dbReference type="PROSITE" id="PS51746"/>
    </source>
</evidence>
<protein>
    <recommendedName>
        <fullName evidence="4">protein-serine/threonine phosphatase</fullName>
        <ecNumber evidence="4">3.1.3.16</ecNumber>
    </recommendedName>
</protein>
<evidence type="ECO:0000256" key="2">
    <source>
        <dbReference type="ARBA" id="ARBA00001946"/>
    </source>
</evidence>
<dbReference type="GO" id="GO:0004722">
    <property type="term" value="F:protein serine/threonine phosphatase activity"/>
    <property type="evidence" value="ECO:0007669"/>
    <property type="project" value="UniProtKB-EC"/>
</dbReference>
<dbReference type="InterPro" id="IPR000222">
    <property type="entry name" value="PP2C_BS"/>
</dbReference>
<dbReference type="Gene3D" id="3.60.40.10">
    <property type="entry name" value="PPM-type phosphatase domain"/>
    <property type="match status" value="2"/>
</dbReference>
<feature type="compositionally biased region" description="Low complexity" evidence="13">
    <location>
        <begin position="8"/>
        <end position="45"/>
    </location>
</feature>